<gene>
    <name evidence="13" type="ORF">HBA54_25760</name>
</gene>
<feature type="domain" description="RCK N-terminal" evidence="12">
    <location>
        <begin position="405"/>
        <end position="522"/>
    </location>
</feature>
<dbReference type="Pfam" id="PF00999">
    <property type="entry name" value="Na_H_Exchanger"/>
    <property type="match status" value="1"/>
</dbReference>
<evidence type="ECO:0000256" key="8">
    <source>
        <dbReference type="ARBA" id="ARBA00022989"/>
    </source>
</evidence>
<comment type="caution">
    <text evidence="13">The sequence shown here is derived from an EMBL/GenBank/DDBJ whole genome shotgun (WGS) entry which is preliminary data.</text>
</comment>
<keyword evidence="8 11" id="KW-1133">Transmembrane helix</keyword>
<dbReference type="Gene3D" id="1.20.1530.20">
    <property type="match status" value="1"/>
</dbReference>
<accession>A0A967KD23</accession>
<comment type="similarity">
    <text evidence="2">Belongs to the monovalent cation:proton antiporter 2 (CPA2) transporter (TC 2.A.37) family.</text>
</comment>
<evidence type="ECO:0000256" key="9">
    <source>
        <dbReference type="ARBA" id="ARBA00023065"/>
    </source>
</evidence>
<comment type="subcellular location">
    <subcellularLocation>
        <location evidence="1">Endomembrane system</location>
        <topology evidence="1">Multi-pass membrane protein</topology>
    </subcellularLocation>
</comment>
<dbReference type="EMBL" id="JAAQPH010000030">
    <property type="protein sequence ID" value="NIA72012.1"/>
    <property type="molecule type" value="Genomic_DNA"/>
</dbReference>
<evidence type="ECO:0000256" key="10">
    <source>
        <dbReference type="ARBA" id="ARBA00023136"/>
    </source>
</evidence>
<dbReference type="GO" id="GO:0005886">
    <property type="term" value="C:plasma membrane"/>
    <property type="evidence" value="ECO:0007669"/>
    <property type="project" value="TreeGrafter"/>
</dbReference>
<keyword evidence="10 11" id="KW-0472">Membrane</keyword>
<keyword evidence="5" id="KW-0633">Potassium transport</keyword>
<feature type="transmembrane region" description="Helical" evidence="11">
    <location>
        <begin position="272"/>
        <end position="289"/>
    </location>
</feature>
<feature type="transmembrane region" description="Helical" evidence="11">
    <location>
        <begin position="87"/>
        <end position="110"/>
    </location>
</feature>
<reference evidence="13" key="1">
    <citation type="submission" date="2020-03" db="EMBL/GenBank/DDBJ databases">
        <title>Genome of Pelagibius litoralis DSM 21314T.</title>
        <authorList>
            <person name="Wang G."/>
        </authorList>
    </citation>
    <scope>NUCLEOTIDE SEQUENCE</scope>
    <source>
        <strain evidence="13">DSM 21314</strain>
    </source>
</reference>
<dbReference type="GO" id="GO:1902600">
    <property type="term" value="P:proton transmembrane transport"/>
    <property type="evidence" value="ECO:0007669"/>
    <property type="project" value="InterPro"/>
</dbReference>
<evidence type="ECO:0000313" key="14">
    <source>
        <dbReference type="Proteomes" id="UP000761264"/>
    </source>
</evidence>
<evidence type="ECO:0000256" key="1">
    <source>
        <dbReference type="ARBA" id="ARBA00004127"/>
    </source>
</evidence>
<proteinExistence type="inferred from homology"/>
<feature type="transmembrane region" description="Helical" evidence="11">
    <location>
        <begin position="296"/>
        <end position="320"/>
    </location>
</feature>
<evidence type="ECO:0000313" key="13">
    <source>
        <dbReference type="EMBL" id="NIA72012.1"/>
    </source>
</evidence>
<dbReference type="GO" id="GO:0015297">
    <property type="term" value="F:antiporter activity"/>
    <property type="evidence" value="ECO:0007669"/>
    <property type="project" value="UniProtKB-KW"/>
</dbReference>
<dbReference type="RefSeq" id="WP_167230592.1">
    <property type="nucleotide sequence ID" value="NZ_JAAQPH010000030.1"/>
</dbReference>
<dbReference type="PANTHER" id="PTHR46157:SF4">
    <property type="entry name" value="K(+) EFFLUX ANTIPORTER 3, CHLOROPLASTIC"/>
    <property type="match status" value="1"/>
</dbReference>
<name>A0A967KD23_9PROT</name>
<feature type="transmembrane region" description="Helical" evidence="11">
    <location>
        <begin position="116"/>
        <end position="137"/>
    </location>
</feature>
<dbReference type="InterPro" id="IPR038770">
    <property type="entry name" value="Na+/solute_symporter_sf"/>
</dbReference>
<dbReference type="GO" id="GO:0006813">
    <property type="term" value="P:potassium ion transport"/>
    <property type="evidence" value="ECO:0007669"/>
    <property type="project" value="UniProtKB-KW"/>
</dbReference>
<keyword evidence="14" id="KW-1185">Reference proteome</keyword>
<dbReference type="InterPro" id="IPR036291">
    <property type="entry name" value="NAD(P)-bd_dom_sf"/>
</dbReference>
<dbReference type="SUPFAM" id="SSF51735">
    <property type="entry name" value="NAD(P)-binding Rossmann-fold domains"/>
    <property type="match status" value="1"/>
</dbReference>
<feature type="transmembrane region" description="Helical" evidence="11">
    <location>
        <begin position="332"/>
        <end position="353"/>
    </location>
</feature>
<protein>
    <recommendedName>
        <fullName evidence="12">RCK N-terminal domain-containing protein</fullName>
    </recommendedName>
</protein>
<dbReference type="InterPro" id="IPR006153">
    <property type="entry name" value="Cation/H_exchanger_TM"/>
</dbReference>
<dbReference type="GO" id="GO:0012505">
    <property type="term" value="C:endomembrane system"/>
    <property type="evidence" value="ECO:0007669"/>
    <property type="project" value="UniProtKB-SubCell"/>
</dbReference>
<organism evidence="13 14">
    <name type="scientific">Pelagibius litoralis</name>
    <dbReference type="NCBI Taxonomy" id="374515"/>
    <lineage>
        <taxon>Bacteria</taxon>
        <taxon>Pseudomonadati</taxon>
        <taxon>Pseudomonadota</taxon>
        <taxon>Alphaproteobacteria</taxon>
        <taxon>Rhodospirillales</taxon>
        <taxon>Rhodovibrionaceae</taxon>
        <taxon>Pelagibius</taxon>
    </lineage>
</organism>
<dbReference type="GO" id="GO:0008324">
    <property type="term" value="F:monoatomic cation transmembrane transporter activity"/>
    <property type="evidence" value="ECO:0007669"/>
    <property type="project" value="InterPro"/>
</dbReference>
<dbReference type="Proteomes" id="UP000761264">
    <property type="component" value="Unassembled WGS sequence"/>
</dbReference>
<evidence type="ECO:0000256" key="3">
    <source>
        <dbReference type="ARBA" id="ARBA00022448"/>
    </source>
</evidence>
<dbReference type="Pfam" id="PF02254">
    <property type="entry name" value="TrkA_N"/>
    <property type="match status" value="1"/>
</dbReference>
<evidence type="ECO:0000256" key="6">
    <source>
        <dbReference type="ARBA" id="ARBA00022692"/>
    </source>
</evidence>
<evidence type="ECO:0000256" key="2">
    <source>
        <dbReference type="ARBA" id="ARBA00005551"/>
    </source>
</evidence>
<dbReference type="AlphaFoldDB" id="A0A967KD23"/>
<evidence type="ECO:0000256" key="4">
    <source>
        <dbReference type="ARBA" id="ARBA00022449"/>
    </source>
</evidence>
<evidence type="ECO:0000256" key="5">
    <source>
        <dbReference type="ARBA" id="ARBA00022538"/>
    </source>
</evidence>
<evidence type="ECO:0000259" key="12">
    <source>
        <dbReference type="PROSITE" id="PS51201"/>
    </source>
</evidence>
<feature type="transmembrane region" description="Helical" evidence="11">
    <location>
        <begin position="360"/>
        <end position="380"/>
    </location>
</feature>
<feature type="transmembrane region" description="Helical" evidence="11">
    <location>
        <begin position="178"/>
        <end position="199"/>
    </location>
</feature>
<dbReference type="PROSITE" id="PS51201">
    <property type="entry name" value="RCK_N"/>
    <property type="match status" value="1"/>
</dbReference>
<keyword evidence="9" id="KW-0406">Ion transport</keyword>
<feature type="transmembrane region" description="Helical" evidence="11">
    <location>
        <begin position="32"/>
        <end position="50"/>
    </location>
</feature>
<feature type="transmembrane region" description="Helical" evidence="11">
    <location>
        <begin position="219"/>
        <end position="252"/>
    </location>
</feature>
<keyword evidence="6 11" id="KW-0812">Transmembrane</keyword>
<keyword evidence="7" id="KW-0630">Potassium</keyword>
<dbReference type="InterPro" id="IPR004771">
    <property type="entry name" value="K/H_exchanger"/>
</dbReference>
<evidence type="ECO:0000256" key="7">
    <source>
        <dbReference type="ARBA" id="ARBA00022958"/>
    </source>
</evidence>
<dbReference type="FunFam" id="3.40.50.720:FF:000036">
    <property type="entry name" value="Glutathione-regulated potassium-efflux system protein KefB"/>
    <property type="match status" value="1"/>
</dbReference>
<feature type="transmembrane region" description="Helical" evidence="11">
    <location>
        <begin position="6"/>
        <end position="25"/>
    </location>
</feature>
<keyword evidence="4" id="KW-0050">Antiport</keyword>
<dbReference type="PANTHER" id="PTHR46157">
    <property type="entry name" value="K(+) EFFLUX ANTIPORTER 3, CHLOROPLASTIC"/>
    <property type="match status" value="1"/>
</dbReference>
<evidence type="ECO:0000256" key="11">
    <source>
        <dbReference type="SAM" id="Phobius"/>
    </source>
</evidence>
<feature type="transmembrane region" description="Helical" evidence="11">
    <location>
        <begin position="149"/>
        <end position="172"/>
    </location>
</feature>
<dbReference type="Gene3D" id="3.40.50.720">
    <property type="entry name" value="NAD(P)-binding Rossmann-like Domain"/>
    <property type="match status" value="1"/>
</dbReference>
<dbReference type="InterPro" id="IPR003148">
    <property type="entry name" value="RCK_N"/>
</dbReference>
<sequence>MHEPSHLTEVLVFLIAAVCVVPLFRWARSSSVLGYLAAGVLVGPSALALVKDPDSVLFLAEFGVIFLLFTIGLELSVERLKVLRRFVFGLGAAQVILTGVLFGAIAIWFFGQTVEAAVVIGGGLALSSTAFVVQMLVERGEMASRFGRMSFSILLFQDLAIVPLLALLPLMVGPDANLLEALGLAALKALGVVIAALVIGRRVLRPIYRVIAASRLQELFVAATLLVVLGAGWLMALGGISMALGAFLAGLLLAETEYRHQVEADIRPFKGLLLGLFFMAVGMSIDLSLVAQEWPLVLSGLVALMLMKSVITTLLCLAWRLPKDVALRVGPLLSQGGEFGFVLFGTAMILGLLDRETGQVLLAVVALSMVATPAMGWLGGRLSRWATPAPGVGLGNLEEETEDTSDHVIIAGFGRVGQTVARVVSACGLPYVALDLDHARVTRGRGEGLPLYYGDACRVEVLEAAGVERASAAVITVDGSVEASRAVAALHSRMPNLRIFVRSHDLRHAQRLEEEGAAAVVPETVEASLQLGGILLSAVGVGADDITRVMSDFRADNYALLEDLGEPAAKAAPREK</sequence>
<feature type="transmembrane region" description="Helical" evidence="11">
    <location>
        <begin position="56"/>
        <end position="75"/>
    </location>
</feature>
<keyword evidence="3" id="KW-0813">Transport</keyword>
<dbReference type="NCBIfam" id="TIGR00932">
    <property type="entry name" value="2a37"/>
    <property type="match status" value="1"/>
</dbReference>